<sequence>MAVTSSRCLRSTLCCLFYLLSSIHVPLAASLSFHFNFSDPDSTCTAQNAELACSGDAYFHSTENAIELTKNAMGDRNNQSVGRLTYTQPMPLWDGTTGELASFTTSFTFRIKPAQQDSPEPSADGMAFFLAHHPSGVPPPGSFGGNLGLFNDSTNRDARGDDRVVAVEFDTFQNAEWGEVDGNHVGIDVNSIFSADFISPNKSIKSGETLAADVAYDNSTETLSVTLRMNGAPYRVSANVDMRRSLPQMVAVGFSAATGRNVEAHQLLSWSFNSSLAMSPGEAPAPVPSQAITSNRHSKAHSSTIAVSAAAAAVFVVICALIGFVLWRKLRIWKKSKEASGSGGGGELDDEHDGGEAEFEKGVGPKSRNAIAEAVDERLLSLQGDDGEVEERRQMERALVVGLWCAHPDCSERPSIARAMHVLQSTADVKLPVLRPQMYSGDTFHTVTMGGDGYGDLSFGETSTGSDASTGGCNSRSESK</sequence>
<dbReference type="GO" id="GO:0030246">
    <property type="term" value="F:carbohydrate binding"/>
    <property type="evidence" value="ECO:0007669"/>
    <property type="project" value="UniProtKB-KW"/>
</dbReference>
<feature type="region of interest" description="Disordered" evidence="3">
    <location>
        <begin position="337"/>
        <end position="367"/>
    </location>
</feature>
<dbReference type="PROSITE" id="PS00307">
    <property type="entry name" value="LECTIN_LEGUME_BETA"/>
    <property type="match status" value="1"/>
</dbReference>
<evidence type="ECO:0000256" key="5">
    <source>
        <dbReference type="SAM" id="SignalP"/>
    </source>
</evidence>
<feature type="region of interest" description="Disordered" evidence="3">
    <location>
        <begin position="458"/>
        <end position="480"/>
    </location>
</feature>
<feature type="chain" id="PRO_5032339220" description="Legume lectin domain-containing protein" evidence="5">
    <location>
        <begin position="31"/>
        <end position="480"/>
    </location>
</feature>
<dbReference type="InterPro" id="IPR013320">
    <property type="entry name" value="ConA-like_dom_sf"/>
</dbReference>
<feature type="signal peptide" evidence="5">
    <location>
        <begin position="1"/>
        <end position="30"/>
    </location>
</feature>
<keyword evidence="2" id="KW-0430">Lectin</keyword>
<comment type="caution">
    <text evidence="7">The sequence shown here is derived from an EMBL/GenBank/DDBJ whole genome shotgun (WGS) entry which is preliminary data.</text>
</comment>
<keyword evidence="4" id="KW-0472">Membrane</keyword>
<evidence type="ECO:0000256" key="1">
    <source>
        <dbReference type="ARBA" id="ARBA00007606"/>
    </source>
</evidence>
<dbReference type="InterPro" id="IPR001220">
    <property type="entry name" value="Legume_lectin_dom"/>
</dbReference>
<feature type="compositionally biased region" description="Polar residues" evidence="3">
    <location>
        <begin position="460"/>
        <end position="480"/>
    </location>
</feature>
<dbReference type="InterPro" id="IPR019825">
    <property type="entry name" value="Lectin_legB_Mn/Ca_BS"/>
</dbReference>
<feature type="domain" description="Legume lectin" evidence="6">
    <location>
        <begin position="35"/>
        <end position="279"/>
    </location>
</feature>
<dbReference type="CDD" id="cd06899">
    <property type="entry name" value="lectin_legume_LecRK_Arcelin_ConA"/>
    <property type="match status" value="1"/>
</dbReference>
<evidence type="ECO:0000256" key="2">
    <source>
        <dbReference type="ARBA" id="ARBA00022734"/>
    </source>
</evidence>
<protein>
    <recommendedName>
        <fullName evidence="6">Legume lectin domain-containing protein</fullName>
    </recommendedName>
</protein>
<reference evidence="7" key="1">
    <citation type="submission" date="2020-10" db="EMBL/GenBank/DDBJ databases">
        <authorList>
            <person name="Han B."/>
            <person name="Lu T."/>
            <person name="Zhao Q."/>
            <person name="Huang X."/>
            <person name="Zhao Y."/>
        </authorList>
    </citation>
    <scope>NUCLEOTIDE SEQUENCE</scope>
</reference>
<dbReference type="SUPFAM" id="SSF49899">
    <property type="entry name" value="Concanavalin A-like lectins/glucanases"/>
    <property type="match status" value="1"/>
</dbReference>
<keyword evidence="5" id="KW-0732">Signal</keyword>
<accession>A0A811NDM7</accession>
<proteinExistence type="inferred from homology"/>
<dbReference type="OrthoDB" id="678914at2759"/>
<dbReference type="FunFam" id="2.60.120.200:FF:000103">
    <property type="entry name" value="L-type lectin-domain containing receptor kinase IX.1"/>
    <property type="match status" value="1"/>
</dbReference>
<dbReference type="AlphaFoldDB" id="A0A811NDM7"/>
<keyword evidence="4" id="KW-0812">Transmembrane</keyword>
<evidence type="ECO:0000256" key="4">
    <source>
        <dbReference type="SAM" id="Phobius"/>
    </source>
</evidence>
<dbReference type="InterPro" id="IPR050258">
    <property type="entry name" value="Leguminous_Lectin"/>
</dbReference>
<evidence type="ECO:0000256" key="3">
    <source>
        <dbReference type="SAM" id="MobiDB-lite"/>
    </source>
</evidence>
<dbReference type="Proteomes" id="UP000604825">
    <property type="component" value="Unassembled WGS sequence"/>
</dbReference>
<feature type="transmembrane region" description="Helical" evidence="4">
    <location>
        <begin position="305"/>
        <end position="327"/>
    </location>
</feature>
<evidence type="ECO:0000313" key="7">
    <source>
        <dbReference type="EMBL" id="CAD6219653.1"/>
    </source>
</evidence>
<dbReference type="PANTHER" id="PTHR32401:SF56">
    <property type="entry name" value="OS09G0336400 PROTEIN"/>
    <property type="match status" value="1"/>
</dbReference>
<name>A0A811NDM7_9POAL</name>
<dbReference type="Pfam" id="PF00139">
    <property type="entry name" value="Lectin_legB"/>
    <property type="match status" value="1"/>
</dbReference>
<feature type="compositionally biased region" description="Basic and acidic residues" evidence="3">
    <location>
        <begin position="354"/>
        <end position="363"/>
    </location>
</feature>
<keyword evidence="8" id="KW-1185">Reference proteome</keyword>
<dbReference type="Gene3D" id="2.60.120.200">
    <property type="match status" value="1"/>
</dbReference>
<keyword evidence="4" id="KW-1133">Transmembrane helix</keyword>
<organism evidence="7 8">
    <name type="scientific">Miscanthus lutarioriparius</name>
    <dbReference type="NCBI Taxonomy" id="422564"/>
    <lineage>
        <taxon>Eukaryota</taxon>
        <taxon>Viridiplantae</taxon>
        <taxon>Streptophyta</taxon>
        <taxon>Embryophyta</taxon>
        <taxon>Tracheophyta</taxon>
        <taxon>Spermatophyta</taxon>
        <taxon>Magnoliopsida</taxon>
        <taxon>Liliopsida</taxon>
        <taxon>Poales</taxon>
        <taxon>Poaceae</taxon>
        <taxon>PACMAD clade</taxon>
        <taxon>Panicoideae</taxon>
        <taxon>Andropogonodae</taxon>
        <taxon>Andropogoneae</taxon>
        <taxon>Saccharinae</taxon>
        <taxon>Miscanthus</taxon>
    </lineage>
</organism>
<comment type="similarity">
    <text evidence="1">Belongs to the leguminous lectin family.</text>
</comment>
<gene>
    <name evidence="7" type="ORF">NCGR_LOCUS13282</name>
</gene>
<dbReference type="PANTHER" id="PTHR32401">
    <property type="entry name" value="CONCANAVALIN A-LIKE LECTIN FAMILY PROTEIN"/>
    <property type="match status" value="1"/>
</dbReference>
<evidence type="ECO:0000259" key="6">
    <source>
        <dbReference type="Pfam" id="PF00139"/>
    </source>
</evidence>
<dbReference type="EMBL" id="CAJGYO010000003">
    <property type="protein sequence ID" value="CAD6219653.1"/>
    <property type="molecule type" value="Genomic_DNA"/>
</dbReference>
<evidence type="ECO:0000313" key="8">
    <source>
        <dbReference type="Proteomes" id="UP000604825"/>
    </source>
</evidence>